<evidence type="ECO:0000313" key="3">
    <source>
        <dbReference type="Proteomes" id="UP001302349"/>
    </source>
</evidence>
<feature type="signal peptide" evidence="1">
    <location>
        <begin position="1"/>
        <end position="23"/>
    </location>
</feature>
<gene>
    <name evidence="2" type="ORF">RT717_23575</name>
</gene>
<protein>
    <recommendedName>
        <fullName evidence="4">Secreted protein</fullName>
    </recommendedName>
</protein>
<accession>A0ABZ0IM11</accession>
<sequence>MRKHVAQITLSLVLSTAVSSSFAQGSNVGNTASTAGNEYLQKQNAVDRLAAVNPNTATFGIPLPPASLEGDFYLDSEFKEGSFELTVSPKVYDDMVIRYDLRSNLIEINYDDGVRGLDGNKVKYFDLKTSTNKYKRYVNVNQLKGSGDDMPTNIFLEVILDGAVPLYSYEKITIKKADYNVALNVGNKNDQILKKPVYLSIVDGKAIELTKGKNSNVFSLLPGKENELKAYAKANKIKPKDVEDYVAIINKINSMN</sequence>
<dbReference type="EMBL" id="CP136051">
    <property type="protein sequence ID" value="WOK06060.1"/>
    <property type="molecule type" value="Genomic_DNA"/>
</dbReference>
<evidence type="ECO:0000313" key="2">
    <source>
        <dbReference type="EMBL" id="WOK06060.1"/>
    </source>
</evidence>
<dbReference type="Proteomes" id="UP001302349">
    <property type="component" value="Chromosome"/>
</dbReference>
<reference evidence="2 3" key="1">
    <citation type="journal article" date="2023" name="Microbiol. Resour. Announc.">
        <title>Complete Genome Sequence of Imperialibacter roseus strain P4T.</title>
        <authorList>
            <person name="Tizabi D.R."/>
            <person name="Bachvaroff T."/>
            <person name="Hill R.T."/>
        </authorList>
    </citation>
    <scope>NUCLEOTIDE SEQUENCE [LARGE SCALE GENOMIC DNA]</scope>
    <source>
        <strain evidence="2 3">P4T</strain>
    </source>
</reference>
<name>A0ABZ0IM11_9BACT</name>
<evidence type="ECO:0000256" key="1">
    <source>
        <dbReference type="SAM" id="SignalP"/>
    </source>
</evidence>
<proteinExistence type="predicted"/>
<keyword evidence="3" id="KW-1185">Reference proteome</keyword>
<feature type="chain" id="PRO_5046684450" description="Secreted protein" evidence="1">
    <location>
        <begin position="24"/>
        <end position="256"/>
    </location>
</feature>
<dbReference type="RefSeq" id="WP_317488798.1">
    <property type="nucleotide sequence ID" value="NZ_CP136051.1"/>
</dbReference>
<keyword evidence="1" id="KW-0732">Signal</keyword>
<evidence type="ECO:0008006" key="4">
    <source>
        <dbReference type="Google" id="ProtNLM"/>
    </source>
</evidence>
<organism evidence="2 3">
    <name type="scientific">Imperialibacter roseus</name>
    <dbReference type="NCBI Taxonomy" id="1324217"/>
    <lineage>
        <taxon>Bacteria</taxon>
        <taxon>Pseudomonadati</taxon>
        <taxon>Bacteroidota</taxon>
        <taxon>Cytophagia</taxon>
        <taxon>Cytophagales</taxon>
        <taxon>Flammeovirgaceae</taxon>
        <taxon>Imperialibacter</taxon>
    </lineage>
</organism>